<dbReference type="SUPFAM" id="SSF52540">
    <property type="entry name" value="P-loop containing nucleoside triphosphate hydrolases"/>
    <property type="match status" value="1"/>
</dbReference>
<feature type="domain" description="RecF/RecN/SMC N-terminal" evidence="13">
    <location>
        <begin position="74"/>
        <end position="190"/>
    </location>
</feature>
<dbReference type="AlphaFoldDB" id="A0AAV0WGT3"/>
<proteinExistence type="inferred from homology"/>
<keyword evidence="7" id="KW-0067">ATP-binding</keyword>
<evidence type="ECO:0000256" key="11">
    <source>
        <dbReference type="ARBA" id="ARBA00023242"/>
    </source>
</evidence>
<dbReference type="GO" id="GO:0030915">
    <property type="term" value="C:Smc5-Smc6 complex"/>
    <property type="evidence" value="ECO:0007669"/>
    <property type="project" value="TreeGrafter"/>
</dbReference>
<evidence type="ECO:0000259" key="13">
    <source>
        <dbReference type="Pfam" id="PF02463"/>
    </source>
</evidence>
<name>A0AAV0WGT3_9HEMI</name>
<feature type="coiled-coil region" evidence="12">
    <location>
        <begin position="1"/>
        <end position="35"/>
    </location>
</feature>
<keyword evidence="9" id="KW-0233">DNA recombination</keyword>
<dbReference type="GO" id="GO:0035861">
    <property type="term" value="C:site of double-strand break"/>
    <property type="evidence" value="ECO:0007669"/>
    <property type="project" value="TreeGrafter"/>
</dbReference>
<evidence type="ECO:0000256" key="8">
    <source>
        <dbReference type="ARBA" id="ARBA00023054"/>
    </source>
</evidence>
<evidence type="ECO:0000256" key="5">
    <source>
        <dbReference type="ARBA" id="ARBA00022741"/>
    </source>
</evidence>
<dbReference type="GO" id="GO:0005634">
    <property type="term" value="C:nucleus"/>
    <property type="evidence" value="ECO:0007669"/>
    <property type="project" value="UniProtKB-SubCell"/>
</dbReference>
<evidence type="ECO:0000256" key="12">
    <source>
        <dbReference type="SAM" id="Coils"/>
    </source>
</evidence>
<organism evidence="14 15">
    <name type="scientific">Macrosiphum euphorbiae</name>
    <name type="common">potato aphid</name>
    <dbReference type="NCBI Taxonomy" id="13131"/>
    <lineage>
        <taxon>Eukaryota</taxon>
        <taxon>Metazoa</taxon>
        <taxon>Ecdysozoa</taxon>
        <taxon>Arthropoda</taxon>
        <taxon>Hexapoda</taxon>
        <taxon>Insecta</taxon>
        <taxon>Pterygota</taxon>
        <taxon>Neoptera</taxon>
        <taxon>Paraneoptera</taxon>
        <taxon>Hemiptera</taxon>
        <taxon>Sternorrhyncha</taxon>
        <taxon>Aphidomorpha</taxon>
        <taxon>Aphidoidea</taxon>
        <taxon>Aphididae</taxon>
        <taxon>Macrosiphini</taxon>
        <taxon>Macrosiphum</taxon>
    </lineage>
</organism>
<keyword evidence="6" id="KW-0227">DNA damage</keyword>
<sequence>MEETNHKYDLLKMELENISENHLVLRDEYKNKKEEYILLSALHKQIEDIYKSNKKAIDLSEIALKCYIECLRLKVTEAFDLALILRKIKGKLEIDKHEKTMVISMFDNISTSCASGGERTIATVALILALWSNMQLPFYSIDEYDVYMDNVNRIATTKLLMNAIENRKNQFIILTPQDISHIKSADNIKIVKLNEPRS</sequence>
<evidence type="ECO:0000256" key="6">
    <source>
        <dbReference type="ARBA" id="ARBA00022763"/>
    </source>
</evidence>
<comment type="subcellular location">
    <subcellularLocation>
        <location evidence="2">Chromosome</location>
    </subcellularLocation>
    <subcellularLocation>
        <location evidence="1">Nucleus</location>
    </subcellularLocation>
</comment>
<dbReference type="Pfam" id="PF02463">
    <property type="entry name" value="SMC_N"/>
    <property type="match status" value="1"/>
</dbReference>
<evidence type="ECO:0000256" key="1">
    <source>
        <dbReference type="ARBA" id="ARBA00004123"/>
    </source>
</evidence>
<gene>
    <name evidence="14" type="ORF">MEUPH1_LOCUS10923</name>
</gene>
<accession>A0AAV0WGT3</accession>
<dbReference type="Gene3D" id="3.40.50.300">
    <property type="entry name" value="P-loop containing nucleotide triphosphate hydrolases"/>
    <property type="match status" value="1"/>
</dbReference>
<dbReference type="GO" id="GO:0005524">
    <property type="term" value="F:ATP binding"/>
    <property type="evidence" value="ECO:0007669"/>
    <property type="project" value="UniProtKB-KW"/>
</dbReference>
<protein>
    <recommendedName>
        <fullName evidence="13">RecF/RecN/SMC N-terminal domain-containing protein</fullName>
    </recommendedName>
</protein>
<dbReference type="Proteomes" id="UP001160148">
    <property type="component" value="Unassembled WGS sequence"/>
</dbReference>
<keyword evidence="10" id="KW-0234">DNA repair</keyword>
<dbReference type="PANTHER" id="PTHR19306:SF6">
    <property type="entry name" value="STRUCTURAL MAINTENANCE OF CHROMOSOMES PROTEIN 6"/>
    <property type="match status" value="1"/>
</dbReference>
<keyword evidence="15" id="KW-1185">Reference proteome</keyword>
<comment type="similarity">
    <text evidence="3">Belongs to the SMC family. SMC6 subfamily.</text>
</comment>
<comment type="caution">
    <text evidence="14">The sequence shown here is derived from an EMBL/GenBank/DDBJ whole genome shotgun (WGS) entry which is preliminary data.</text>
</comment>
<keyword evidence="4" id="KW-0158">Chromosome</keyword>
<dbReference type="PANTHER" id="PTHR19306">
    <property type="entry name" value="STRUCTURAL MAINTENANCE OF CHROMOSOMES 5,6 SMC5, SMC6"/>
    <property type="match status" value="1"/>
</dbReference>
<evidence type="ECO:0000256" key="10">
    <source>
        <dbReference type="ARBA" id="ARBA00023204"/>
    </source>
</evidence>
<dbReference type="GO" id="GO:0000724">
    <property type="term" value="P:double-strand break repair via homologous recombination"/>
    <property type="evidence" value="ECO:0007669"/>
    <property type="project" value="TreeGrafter"/>
</dbReference>
<evidence type="ECO:0000256" key="4">
    <source>
        <dbReference type="ARBA" id="ARBA00022454"/>
    </source>
</evidence>
<dbReference type="InterPro" id="IPR003395">
    <property type="entry name" value="RecF/RecN/SMC_N"/>
</dbReference>
<evidence type="ECO:0000313" key="14">
    <source>
        <dbReference type="EMBL" id="CAI6355015.1"/>
    </source>
</evidence>
<dbReference type="EMBL" id="CARXXK010000002">
    <property type="protein sequence ID" value="CAI6355015.1"/>
    <property type="molecule type" value="Genomic_DNA"/>
</dbReference>
<evidence type="ECO:0000313" key="15">
    <source>
        <dbReference type="Proteomes" id="UP001160148"/>
    </source>
</evidence>
<evidence type="ECO:0000256" key="9">
    <source>
        <dbReference type="ARBA" id="ARBA00023172"/>
    </source>
</evidence>
<evidence type="ECO:0000256" key="7">
    <source>
        <dbReference type="ARBA" id="ARBA00022840"/>
    </source>
</evidence>
<keyword evidence="8 12" id="KW-0175">Coiled coil</keyword>
<dbReference type="GO" id="GO:0003684">
    <property type="term" value="F:damaged DNA binding"/>
    <property type="evidence" value="ECO:0007669"/>
    <property type="project" value="TreeGrafter"/>
</dbReference>
<dbReference type="InterPro" id="IPR027417">
    <property type="entry name" value="P-loop_NTPase"/>
</dbReference>
<evidence type="ECO:0000256" key="3">
    <source>
        <dbReference type="ARBA" id="ARBA00006793"/>
    </source>
</evidence>
<dbReference type="GO" id="GO:0003697">
    <property type="term" value="F:single-stranded DNA binding"/>
    <property type="evidence" value="ECO:0007669"/>
    <property type="project" value="TreeGrafter"/>
</dbReference>
<keyword evidence="5" id="KW-0547">Nucleotide-binding</keyword>
<reference evidence="14 15" key="1">
    <citation type="submission" date="2023-01" db="EMBL/GenBank/DDBJ databases">
        <authorList>
            <person name="Whitehead M."/>
        </authorList>
    </citation>
    <scope>NUCLEOTIDE SEQUENCE [LARGE SCALE GENOMIC DNA]</scope>
</reference>
<evidence type="ECO:0000256" key="2">
    <source>
        <dbReference type="ARBA" id="ARBA00004286"/>
    </source>
</evidence>
<keyword evidence="11" id="KW-0539">Nucleus</keyword>